<dbReference type="SUPFAM" id="SSF56801">
    <property type="entry name" value="Acetyl-CoA synthetase-like"/>
    <property type="match status" value="1"/>
</dbReference>
<reference evidence="2" key="1">
    <citation type="journal article" date="2013" name="Ind. Biotechnol.">
        <title>Comparative genomics analysis of Trichoderma reesei strains.</title>
        <authorList>
            <person name="Koike H."/>
            <person name="Aerts A."/>
            <person name="LaButti K."/>
            <person name="Grigoriev I.V."/>
            <person name="Baker S.E."/>
        </authorList>
    </citation>
    <scope>NUCLEOTIDE SEQUENCE [LARGE SCALE GENOMIC DNA]</scope>
    <source>
        <strain evidence="2">ATCC 56765 / BCRC 32924 / NRRL 11460 / Rut C-30</strain>
    </source>
</reference>
<dbReference type="HOGENOM" id="CLU_047422_0_0_1"/>
<dbReference type="PANTHER" id="PTHR43845">
    <property type="entry name" value="BLR5969 PROTEIN"/>
    <property type="match status" value="1"/>
</dbReference>
<name>A0A024S064_HYPJR</name>
<dbReference type="InterPro" id="IPR042099">
    <property type="entry name" value="ANL_N_sf"/>
</dbReference>
<evidence type="ECO:0008006" key="3">
    <source>
        <dbReference type="Google" id="ProtNLM"/>
    </source>
</evidence>
<organism evidence="1 2">
    <name type="scientific">Hypocrea jecorina (strain ATCC 56765 / BCRC 32924 / NRRL 11460 / Rut C-30)</name>
    <name type="common">Trichoderma reesei</name>
    <dbReference type="NCBI Taxonomy" id="1344414"/>
    <lineage>
        <taxon>Eukaryota</taxon>
        <taxon>Fungi</taxon>
        <taxon>Dikarya</taxon>
        <taxon>Ascomycota</taxon>
        <taxon>Pezizomycotina</taxon>
        <taxon>Sordariomycetes</taxon>
        <taxon>Hypocreomycetidae</taxon>
        <taxon>Hypocreales</taxon>
        <taxon>Hypocreaceae</taxon>
        <taxon>Trichoderma</taxon>
    </lineage>
</organism>
<proteinExistence type="predicted"/>
<dbReference type="Proteomes" id="UP000024376">
    <property type="component" value="Unassembled WGS sequence"/>
</dbReference>
<protein>
    <recommendedName>
        <fullName evidence="3">AMP-dependent synthetase/ligase domain-containing protein</fullName>
    </recommendedName>
</protein>
<dbReference type="OrthoDB" id="10047078at2759"/>
<sequence length="462" mass="52061">MAFEPFQLSEVLAIAKVHPFYVDEIQYPPDQKETQVLREKAKNEEETANGGLSSRPIIWKKDLYNTIQRLVNDTDPENTYRQSVYASITGGGFGSKPLFFGTDVYENRKHRAHFGRFLRTIGVLEPGDWALTTHCAGELYRSLDLMLEIMENAGASVLSAGNFMPPHEVAKLLAKYHINVFAGDSSQVVQMVHHISTLPEEERALIKLDKIIYTSEVLTSAQRAHIKETLKSVKIYSILGSAEAGPWAASSPDITGRVSTTSEEDLIFDTRAMLLEVFPSSLAPGDENAKPLPEGESGMVVQTSLSRLRNPLVRYVTGDIGSVHPLPDSSRDKIPAEDWPHLRILRLQGRDRRVSFDWDGEYIQFEDMAALLNNEECGILQWQIILDKLEPSLESCLEVRLMCSPRTSRVLSLEALVDRIKGFLHVISTNEYRFKATFVDELDGFVRSTTGRKVIKFVNRYN</sequence>
<dbReference type="Gene3D" id="3.40.50.12780">
    <property type="entry name" value="N-terminal domain of ligase-like"/>
    <property type="match status" value="1"/>
</dbReference>
<gene>
    <name evidence="1" type="ORF">M419DRAFT_114986</name>
</gene>
<dbReference type="KEGG" id="trr:M419DRAFT_114986"/>
<accession>A0A024S064</accession>
<dbReference type="AlphaFoldDB" id="A0A024S064"/>
<evidence type="ECO:0000313" key="1">
    <source>
        <dbReference type="EMBL" id="ETR98467.1"/>
    </source>
</evidence>
<dbReference type="EMBL" id="KI911162">
    <property type="protein sequence ID" value="ETR98467.1"/>
    <property type="molecule type" value="Genomic_DNA"/>
</dbReference>
<evidence type="ECO:0000313" key="2">
    <source>
        <dbReference type="Proteomes" id="UP000024376"/>
    </source>
</evidence>
<dbReference type="PANTHER" id="PTHR43845:SF1">
    <property type="entry name" value="BLR5969 PROTEIN"/>
    <property type="match status" value="1"/>
</dbReference>